<dbReference type="EMBL" id="JBBYHV010000002">
    <property type="protein sequence ID" value="MEL1252129.1"/>
    <property type="molecule type" value="Genomic_DNA"/>
</dbReference>
<dbReference type="PANTHER" id="PTHR43129">
    <property type="entry name" value="FOSMIDOMYCIN RESISTANCE PROTEIN"/>
    <property type="match status" value="1"/>
</dbReference>
<name>A0ABU9IJB9_9SPHN</name>
<evidence type="ECO:0000259" key="5">
    <source>
        <dbReference type="PROSITE" id="PS50850"/>
    </source>
</evidence>
<evidence type="ECO:0000256" key="2">
    <source>
        <dbReference type="ARBA" id="ARBA00022989"/>
    </source>
</evidence>
<feature type="transmembrane region" description="Helical" evidence="4">
    <location>
        <begin position="114"/>
        <end position="132"/>
    </location>
</feature>
<feature type="transmembrane region" description="Helical" evidence="4">
    <location>
        <begin position="176"/>
        <end position="195"/>
    </location>
</feature>
<feature type="transmembrane region" description="Helical" evidence="4">
    <location>
        <begin position="144"/>
        <end position="164"/>
    </location>
</feature>
<dbReference type="InterPro" id="IPR020846">
    <property type="entry name" value="MFS_dom"/>
</dbReference>
<protein>
    <submittedName>
        <fullName evidence="6">MFS transporter</fullName>
    </submittedName>
</protein>
<feature type="transmembrane region" description="Helical" evidence="4">
    <location>
        <begin position="216"/>
        <end position="241"/>
    </location>
</feature>
<feature type="transmembrane region" description="Helical" evidence="4">
    <location>
        <begin position="85"/>
        <end position="108"/>
    </location>
</feature>
<dbReference type="InterPro" id="IPR036259">
    <property type="entry name" value="MFS_trans_sf"/>
</dbReference>
<evidence type="ECO:0000256" key="3">
    <source>
        <dbReference type="ARBA" id="ARBA00023136"/>
    </source>
</evidence>
<feature type="transmembrane region" description="Helical" evidence="4">
    <location>
        <begin position="383"/>
        <end position="401"/>
    </location>
</feature>
<dbReference type="PANTHER" id="PTHR43129:SF1">
    <property type="entry name" value="FOSMIDOMYCIN RESISTANCE PROTEIN"/>
    <property type="match status" value="1"/>
</dbReference>
<feature type="transmembrane region" description="Helical" evidence="4">
    <location>
        <begin position="261"/>
        <end position="280"/>
    </location>
</feature>
<dbReference type="Gene3D" id="1.20.1250.20">
    <property type="entry name" value="MFS general substrate transporter like domains"/>
    <property type="match status" value="2"/>
</dbReference>
<evidence type="ECO:0000256" key="1">
    <source>
        <dbReference type="ARBA" id="ARBA00022692"/>
    </source>
</evidence>
<comment type="caution">
    <text evidence="6">The sequence shown here is derived from an EMBL/GenBank/DDBJ whole genome shotgun (WGS) entry which is preliminary data.</text>
</comment>
<feature type="transmembrane region" description="Helical" evidence="4">
    <location>
        <begin position="292"/>
        <end position="310"/>
    </location>
</feature>
<sequence length="414" mass="42506">MATAAPPARRKGGYELAVLLLLTLGNGVVGFDRLTVAYLSPYIVADMALDNAQLGLLAAALSGAIAFSALFGGRLADITGRRKTILIACTLVFSLGSAAGGLATAFIALFLARAWVGLAEGPMVPVSQTIMAQTAAPERRGFAMGFAQMVGAFGIGGFLGPLVATQLAEVIGWRHTLFLTLLPGLLLALLIWLVLKPDQPRPTKAKRAPSLPFRQAVGTLLAARNIRVSLAVAATITAWLVLQNTFLAVYLTAEKGLTPTMAGSVISMGGLAAIIGGVGLPFLSDKLGRRPVMIWGSLAAVAAPVGLLFAPSDPVVLGAIILAGWIPIGIGPLYCATVPTESVSPVLASTAVGLVIGSAELFGGVILPPIAGLIADNLGLESVFYLCALLPLVAAVAALFLRETAPCIVAREES</sequence>
<dbReference type="Pfam" id="PF07690">
    <property type="entry name" value="MFS_1"/>
    <property type="match status" value="1"/>
</dbReference>
<evidence type="ECO:0000313" key="7">
    <source>
        <dbReference type="Proteomes" id="UP001497045"/>
    </source>
</evidence>
<dbReference type="SUPFAM" id="SSF103473">
    <property type="entry name" value="MFS general substrate transporter"/>
    <property type="match status" value="1"/>
</dbReference>
<dbReference type="RefSeq" id="WP_341674663.1">
    <property type="nucleotide sequence ID" value="NZ_JBBYHV010000002.1"/>
</dbReference>
<dbReference type="Proteomes" id="UP001497045">
    <property type="component" value="Unassembled WGS sequence"/>
</dbReference>
<keyword evidence="7" id="KW-1185">Reference proteome</keyword>
<feature type="transmembrane region" description="Helical" evidence="4">
    <location>
        <begin position="346"/>
        <end position="371"/>
    </location>
</feature>
<reference evidence="6 7" key="1">
    <citation type="submission" date="2024-04" db="EMBL/GenBank/DDBJ databases">
        <title>Aurantiacibacter sp. DGU6 16S ribosomal RNA gene Genome sequencing and assembly.</title>
        <authorList>
            <person name="Park S."/>
        </authorList>
    </citation>
    <scope>NUCLEOTIDE SEQUENCE [LARGE SCALE GENOMIC DNA]</scope>
    <source>
        <strain evidence="6 7">DGU6</strain>
    </source>
</reference>
<keyword evidence="2 4" id="KW-1133">Transmembrane helix</keyword>
<feature type="domain" description="Major facilitator superfamily (MFS) profile" evidence="5">
    <location>
        <begin position="18"/>
        <end position="406"/>
    </location>
</feature>
<evidence type="ECO:0000313" key="6">
    <source>
        <dbReference type="EMBL" id="MEL1252129.1"/>
    </source>
</evidence>
<evidence type="ECO:0000256" key="4">
    <source>
        <dbReference type="SAM" id="Phobius"/>
    </source>
</evidence>
<organism evidence="6 7">
    <name type="scientific">Aurantiacibacter gilvus</name>
    <dbReference type="NCBI Taxonomy" id="3139141"/>
    <lineage>
        <taxon>Bacteria</taxon>
        <taxon>Pseudomonadati</taxon>
        <taxon>Pseudomonadota</taxon>
        <taxon>Alphaproteobacteria</taxon>
        <taxon>Sphingomonadales</taxon>
        <taxon>Erythrobacteraceae</taxon>
        <taxon>Aurantiacibacter</taxon>
    </lineage>
</organism>
<dbReference type="PROSITE" id="PS50850">
    <property type="entry name" value="MFS"/>
    <property type="match status" value="1"/>
</dbReference>
<feature type="transmembrane region" description="Helical" evidence="4">
    <location>
        <begin position="316"/>
        <end position="334"/>
    </location>
</feature>
<gene>
    <name evidence="6" type="ORF">AAEO60_15740</name>
</gene>
<dbReference type="InterPro" id="IPR011701">
    <property type="entry name" value="MFS"/>
</dbReference>
<proteinExistence type="predicted"/>
<accession>A0ABU9IJB9</accession>
<keyword evidence="3 4" id="KW-0472">Membrane</keyword>
<feature type="transmembrane region" description="Helical" evidence="4">
    <location>
        <begin position="54"/>
        <end position="73"/>
    </location>
</feature>
<keyword evidence="1 4" id="KW-0812">Transmembrane</keyword>